<dbReference type="PANTHER" id="PTHR34282">
    <property type="entry name" value="OS01G0228800 PROTEIN-RELATED"/>
    <property type="match status" value="1"/>
</dbReference>
<feature type="region of interest" description="Disordered" evidence="1">
    <location>
        <begin position="228"/>
        <end position="248"/>
    </location>
</feature>
<dbReference type="AlphaFoldDB" id="A0AA35Z4U6"/>
<proteinExistence type="predicted"/>
<evidence type="ECO:0008006" key="4">
    <source>
        <dbReference type="Google" id="ProtNLM"/>
    </source>
</evidence>
<dbReference type="Proteomes" id="UP001177003">
    <property type="component" value="Chromosome 5"/>
</dbReference>
<organism evidence="2 3">
    <name type="scientific">Lactuca saligna</name>
    <name type="common">Willowleaf lettuce</name>
    <dbReference type="NCBI Taxonomy" id="75948"/>
    <lineage>
        <taxon>Eukaryota</taxon>
        <taxon>Viridiplantae</taxon>
        <taxon>Streptophyta</taxon>
        <taxon>Embryophyta</taxon>
        <taxon>Tracheophyta</taxon>
        <taxon>Spermatophyta</taxon>
        <taxon>Magnoliopsida</taxon>
        <taxon>eudicotyledons</taxon>
        <taxon>Gunneridae</taxon>
        <taxon>Pentapetalae</taxon>
        <taxon>asterids</taxon>
        <taxon>campanulids</taxon>
        <taxon>Asterales</taxon>
        <taxon>Asteraceae</taxon>
        <taxon>Cichorioideae</taxon>
        <taxon>Cichorieae</taxon>
        <taxon>Lactucinae</taxon>
        <taxon>Lactuca</taxon>
    </lineage>
</organism>
<gene>
    <name evidence="2" type="ORF">LSALG_LOCUS25382</name>
</gene>
<protein>
    <recommendedName>
        <fullName evidence="4">DUF4378 domain-containing protein</fullName>
    </recommendedName>
</protein>
<feature type="region of interest" description="Disordered" evidence="1">
    <location>
        <begin position="60"/>
        <end position="81"/>
    </location>
</feature>
<dbReference type="EMBL" id="OX465081">
    <property type="protein sequence ID" value="CAI9285935.1"/>
    <property type="molecule type" value="Genomic_DNA"/>
</dbReference>
<feature type="region of interest" description="Disordered" evidence="1">
    <location>
        <begin position="452"/>
        <end position="488"/>
    </location>
</feature>
<dbReference type="PANTHER" id="PTHR34282:SF2">
    <property type="entry name" value="DUF3741 DOMAIN-CONTAINING PROTEIN"/>
    <property type="match status" value="1"/>
</dbReference>
<feature type="compositionally biased region" description="Basic and acidic residues" evidence="1">
    <location>
        <begin position="60"/>
        <end position="74"/>
    </location>
</feature>
<evidence type="ECO:0000256" key="1">
    <source>
        <dbReference type="SAM" id="MobiDB-lite"/>
    </source>
</evidence>
<evidence type="ECO:0000313" key="3">
    <source>
        <dbReference type="Proteomes" id="UP001177003"/>
    </source>
</evidence>
<feature type="compositionally biased region" description="Low complexity" evidence="1">
    <location>
        <begin position="473"/>
        <end position="486"/>
    </location>
</feature>
<name>A0AA35Z4U6_LACSI</name>
<evidence type="ECO:0000313" key="2">
    <source>
        <dbReference type="EMBL" id="CAI9285935.1"/>
    </source>
</evidence>
<sequence>MVGKGEISSVFEQINTRKKNMPQERLRSVVYRSFVTCEDPRGVVEGKTIRISKIDPTKTLKNSKEKAKEKEKMSSSKAPSSYELVEVKNGAQKLNEAIDSWSNGGHFRSQPKDIAKDLLKGALDLQESLMMLGKLQEASCMAKLKKKQEKSSEVLVGKINSDRFESFQSYDMGFEKQRKSENGSSKDCYSELRDVIRDGLSKQNLLPNKSFQESVFAGSRELVAGERKLQLSPDMASTSSSRSSSMVYSTHEFTSSESLSSRATEDKSKGSNLIAKLMGLDEFPSKPIPSTPINKLKSSKMRPFFDVDLPNGKKPNFFAQKMDREHMTLDGIIKMVQTKGLLRSNKREIKQKRFEDDDVPPIVLMKPQKGKGNVNVNTNSIRKLHQEKAKAEEKAMKSREKSGCNKQKGCVQGVMKQERKQEMEKKIDKIQKIPPQLKKKQVENVKLTNSVSKNDSLKPKKKALTNPITKRISSSGLSSNKSSNQKKNVKLEKVVNKVNEPLTTIIHEVLQIDSPKEHEIQDSEVTRNDMEETGVSDVNQPKDEILKTINSFQDSEILKTINSFQDSEILKTESNIQDVEILKTVSSFQDSEILKTIDSFQDFEPTNFGLFQDCVNEFLEHESRRKNPWLTISVLASRNCGLEEDELMREIVKGVENLRNYSKFSNENSNGDKVYEFLERDLCFNKMGGTWSSGWKDGCTLDEVEEAVLDLEKIVLSKLIDDMLMELVLEIGFRS</sequence>
<keyword evidence="3" id="KW-1185">Reference proteome</keyword>
<reference evidence="2" key="1">
    <citation type="submission" date="2023-04" db="EMBL/GenBank/DDBJ databases">
        <authorList>
            <person name="Vijverberg K."/>
            <person name="Xiong W."/>
            <person name="Schranz E."/>
        </authorList>
    </citation>
    <scope>NUCLEOTIDE SEQUENCE</scope>
</reference>
<feature type="compositionally biased region" description="Low complexity" evidence="1">
    <location>
        <begin position="232"/>
        <end position="248"/>
    </location>
</feature>
<accession>A0AA35Z4U6</accession>